<keyword evidence="2" id="KW-0732">Signal</keyword>
<reference evidence="3 4" key="1">
    <citation type="submission" date="2019-05" db="EMBL/GenBank/DDBJ databases">
        <title>Kocuria coralli sp. nov., a novel actinobacterium isolated from coral reef seawater.</title>
        <authorList>
            <person name="Li J."/>
        </authorList>
    </citation>
    <scope>NUCLEOTIDE SEQUENCE [LARGE SCALE GENOMIC DNA]</scope>
    <source>
        <strain evidence="3 4">SCSIO 13007</strain>
    </source>
</reference>
<evidence type="ECO:0000313" key="4">
    <source>
        <dbReference type="Proteomes" id="UP000325957"/>
    </source>
</evidence>
<keyword evidence="4" id="KW-1185">Reference proteome</keyword>
<feature type="chain" id="PRO_5038381288" evidence="2">
    <location>
        <begin position="21"/>
        <end position="132"/>
    </location>
</feature>
<feature type="signal peptide" evidence="2">
    <location>
        <begin position="1"/>
        <end position="20"/>
    </location>
</feature>
<evidence type="ECO:0000256" key="2">
    <source>
        <dbReference type="SAM" id="SignalP"/>
    </source>
</evidence>
<evidence type="ECO:0000313" key="3">
    <source>
        <dbReference type="EMBL" id="KAA9395097.1"/>
    </source>
</evidence>
<sequence length="132" mass="13551">MSTWGRLALLAAGAAAGALAARWAGSEQGQRVVGELTQRGATAQGGRTEVEGRAPGRDVPGENRLATRVLRIAQDVKTAMDQREGELRDQLGLAPPQQLRPRSPGIAGLGDDGNAAGRGGPGRGHDDVVDPG</sequence>
<dbReference type="EMBL" id="SZWF01000003">
    <property type="protein sequence ID" value="KAA9395097.1"/>
    <property type="molecule type" value="Genomic_DNA"/>
</dbReference>
<gene>
    <name evidence="3" type="ORF">FCK90_04115</name>
</gene>
<dbReference type="OrthoDB" id="3538051at2"/>
<dbReference type="Proteomes" id="UP000325957">
    <property type="component" value="Unassembled WGS sequence"/>
</dbReference>
<name>A0A5J5KZB7_9MICC</name>
<accession>A0A5J5KZB7</accession>
<dbReference type="AlphaFoldDB" id="A0A5J5KZB7"/>
<feature type="compositionally biased region" description="Basic and acidic residues" evidence="1">
    <location>
        <begin position="48"/>
        <end position="61"/>
    </location>
</feature>
<feature type="region of interest" description="Disordered" evidence="1">
    <location>
        <begin position="81"/>
        <end position="132"/>
    </location>
</feature>
<proteinExistence type="predicted"/>
<organism evidence="3 4">
    <name type="scientific">Kocuria coralli</name>
    <dbReference type="NCBI Taxonomy" id="1461025"/>
    <lineage>
        <taxon>Bacteria</taxon>
        <taxon>Bacillati</taxon>
        <taxon>Actinomycetota</taxon>
        <taxon>Actinomycetes</taxon>
        <taxon>Micrococcales</taxon>
        <taxon>Micrococcaceae</taxon>
        <taxon>Kocuria</taxon>
    </lineage>
</organism>
<comment type="caution">
    <text evidence="3">The sequence shown here is derived from an EMBL/GenBank/DDBJ whole genome shotgun (WGS) entry which is preliminary data.</text>
</comment>
<dbReference type="RefSeq" id="WP_158033021.1">
    <property type="nucleotide sequence ID" value="NZ_ML708612.1"/>
</dbReference>
<feature type="compositionally biased region" description="Gly residues" evidence="1">
    <location>
        <begin position="107"/>
        <end position="122"/>
    </location>
</feature>
<feature type="compositionally biased region" description="Basic and acidic residues" evidence="1">
    <location>
        <begin position="123"/>
        <end position="132"/>
    </location>
</feature>
<feature type="region of interest" description="Disordered" evidence="1">
    <location>
        <begin position="40"/>
        <end position="61"/>
    </location>
</feature>
<evidence type="ECO:0000256" key="1">
    <source>
        <dbReference type="SAM" id="MobiDB-lite"/>
    </source>
</evidence>
<protein>
    <submittedName>
        <fullName evidence="3">Uncharacterized protein</fullName>
    </submittedName>
</protein>